<dbReference type="GO" id="GO:0016287">
    <property type="term" value="F:glycerone-phosphate O-acyltransferase activity"/>
    <property type="evidence" value="ECO:0007669"/>
    <property type="project" value="TreeGrafter"/>
</dbReference>
<dbReference type="SUPFAM" id="SSF69593">
    <property type="entry name" value="Glycerol-3-phosphate (1)-acyltransferase"/>
    <property type="match status" value="1"/>
</dbReference>
<feature type="transmembrane region" description="Helical" evidence="1">
    <location>
        <begin position="319"/>
        <end position="340"/>
    </location>
</feature>
<feature type="domain" description="Phospholipid/glycerol acyltransferase" evidence="2">
    <location>
        <begin position="39"/>
        <end position="173"/>
    </location>
</feature>
<dbReference type="EMBL" id="MCGT01000019">
    <property type="protein sequence ID" value="ORX51931.1"/>
    <property type="molecule type" value="Genomic_DNA"/>
</dbReference>
<dbReference type="SMART" id="SM00563">
    <property type="entry name" value="PlsC"/>
    <property type="match status" value="1"/>
</dbReference>
<evidence type="ECO:0000256" key="1">
    <source>
        <dbReference type="SAM" id="Phobius"/>
    </source>
</evidence>
<evidence type="ECO:0000313" key="4">
    <source>
        <dbReference type="Proteomes" id="UP000242146"/>
    </source>
</evidence>
<keyword evidence="1" id="KW-0812">Transmembrane</keyword>
<feature type="transmembrane region" description="Helical" evidence="1">
    <location>
        <begin position="386"/>
        <end position="403"/>
    </location>
</feature>
<organism evidence="3 4">
    <name type="scientific">Hesseltinella vesiculosa</name>
    <dbReference type="NCBI Taxonomy" id="101127"/>
    <lineage>
        <taxon>Eukaryota</taxon>
        <taxon>Fungi</taxon>
        <taxon>Fungi incertae sedis</taxon>
        <taxon>Mucoromycota</taxon>
        <taxon>Mucoromycotina</taxon>
        <taxon>Mucoromycetes</taxon>
        <taxon>Mucorales</taxon>
        <taxon>Cunninghamellaceae</taxon>
        <taxon>Hesseltinella</taxon>
    </lineage>
</organism>
<dbReference type="InterPro" id="IPR002123">
    <property type="entry name" value="Plipid/glycerol_acylTrfase"/>
</dbReference>
<name>A0A1X2GEG7_9FUNG</name>
<comment type="caution">
    <text evidence="3">The sequence shown here is derived from an EMBL/GenBank/DDBJ whole genome shotgun (WGS) entry which is preliminary data.</text>
</comment>
<dbReference type="PANTHER" id="PTHR31605">
    <property type="entry name" value="GLYCEROL-3-PHOSPHATE O-ACYLTRANSFERASE 1"/>
    <property type="match status" value="1"/>
</dbReference>
<dbReference type="AlphaFoldDB" id="A0A1X2GEG7"/>
<evidence type="ECO:0000259" key="2">
    <source>
        <dbReference type="SMART" id="SM00563"/>
    </source>
</evidence>
<dbReference type="OrthoDB" id="5567124at2759"/>
<dbReference type="PANTHER" id="PTHR31605:SF0">
    <property type="entry name" value="GLYCEROL-3-PHOSPHATE O-ACYLTRANSFERASE 1"/>
    <property type="match status" value="1"/>
</dbReference>
<keyword evidence="1" id="KW-0472">Membrane</keyword>
<dbReference type="GO" id="GO:0008654">
    <property type="term" value="P:phospholipid biosynthetic process"/>
    <property type="evidence" value="ECO:0007669"/>
    <property type="project" value="TreeGrafter"/>
</dbReference>
<dbReference type="GO" id="GO:0004366">
    <property type="term" value="F:glycerol-3-phosphate O-acyltransferase activity"/>
    <property type="evidence" value="ECO:0007669"/>
    <property type="project" value="TreeGrafter"/>
</dbReference>
<dbReference type="STRING" id="101127.A0A1X2GEG7"/>
<dbReference type="InterPro" id="IPR052744">
    <property type="entry name" value="GPAT/DAPAT"/>
</dbReference>
<gene>
    <name evidence="3" type="ORF">DM01DRAFT_1323805</name>
</gene>
<proteinExistence type="predicted"/>
<reference evidence="3 4" key="1">
    <citation type="submission" date="2016-07" db="EMBL/GenBank/DDBJ databases">
        <title>Pervasive Adenine N6-methylation of Active Genes in Fungi.</title>
        <authorList>
            <consortium name="DOE Joint Genome Institute"/>
            <person name="Mondo S.J."/>
            <person name="Dannebaum R.O."/>
            <person name="Kuo R.C."/>
            <person name="Labutti K."/>
            <person name="Haridas S."/>
            <person name="Kuo A."/>
            <person name="Salamov A."/>
            <person name="Ahrendt S.R."/>
            <person name="Lipzen A."/>
            <person name="Sullivan W."/>
            <person name="Andreopoulos W.B."/>
            <person name="Clum A."/>
            <person name="Lindquist E."/>
            <person name="Daum C."/>
            <person name="Ramamoorthy G.K."/>
            <person name="Gryganskyi A."/>
            <person name="Culley D."/>
            <person name="Magnuson J.K."/>
            <person name="James T.Y."/>
            <person name="O'Malley M.A."/>
            <person name="Stajich J.E."/>
            <person name="Spatafora J.W."/>
            <person name="Visel A."/>
            <person name="Grigoriev I.V."/>
        </authorList>
    </citation>
    <scope>NUCLEOTIDE SEQUENCE [LARGE SCALE GENOMIC DNA]</scope>
    <source>
        <strain evidence="3 4">NRRL 3301</strain>
    </source>
</reference>
<keyword evidence="1" id="KW-1133">Transmembrane helix</keyword>
<sequence>MPFGLGHELVILISRASLWSFFTDIKLEHAERAPKDIPLIVAATHHNMICDPAVLSVTYPEQRRLHYWAKNTLFKNPHASAFFTNCGVLPVDRTTKDNALLYKHTLESLRIGESIAVFPEGTSHSLPHLGVFKDGASFAALEYAKSIVEDPSPNADGSLPKSMAVLPVGIVYPQKSKYRSSVIVQYGEPIYMDKYLPIFLKDPKKGAKMLTHDMKEAIEKLTVNAPDWHVRDASEMARHLLFPGEVGMMKDYVPVIQSLINSFVTLGMEDKYVIKLQESLLAYKLELDDLLLMDSHIANYNEKNITKAATSINLLRQTAASLVDLLLFFSGVLVHLPLYIAGHYAGKMTIFEEARAQGKIVYGIALLPVMYFVGFLLAWYTLFGGTFFGMLVAMATTGVFFWYHNVSIDERYDNFKDLLGRWRIFDATVLGRGMWRRKERILKLKELRQANLTALRAFIKEHKSDNDDVHVVWDAIRTRSQAFGDVSRLHGRRRKLAKQYEWSFEG</sequence>
<evidence type="ECO:0000313" key="3">
    <source>
        <dbReference type="EMBL" id="ORX51931.1"/>
    </source>
</evidence>
<keyword evidence="4" id="KW-1185">Reference proteome</keyword>
<dbReference type="Pfam" id="PF01553">
    <property type="entry name" value="Acyltransferase"/>
    <property type="match status" value="1"/>
</dbReference>
<accession>A0A1X2GEG7</accession>
<protein>
    <recommendedName>
        <fullName evidence="2">Phospholipid/glycerol acyltransferase domain-containing protein</fullName>
    </recommendedName>
</protein>
<dbReference type="Proteomes" id="UP000242146">
    <property type="component" value="Unassembled WGS sequence"/>
</dbReference>
<feature type="transmembrane region" description="Helical" evidence="1">
    <location>
        <begin position="360"/>
        <end position="380"/>
    </location>
</feature>